<evidence type="ECO:0000259" key="4">
    <source>
        <dbReference type="Pfam" id="PF03241"/>
    </source>
</evidence>
<dbReference type="InterPro" id="IPR004925">
    <property type="entry name" value="HpaB/PvcC/4-BUDH"/>
</dbReference>
<accession>A0A381Q0I5</accession>
<evidence type="ECO:0000256" key="3">
    <source>
        <dbReference type="ARBA" id="ARBA00023002"/>
    </source>
</evidence>
<dbReference type="GO" id="GO:0010124">
    <property type="term" value="P:phenylacetate catabolic process"/>
    <property type="evidence" value="ECO:0007669"/>
    <property type="project" value="InterPro"/>
</dbReference>
<evidence type="ECO:0000259" key="5">
    <source>
        <dbReference type="Pfam" id="PF11794"/>
    </source>
</evidence>
<feature type="domain" description="HpaB/PvcC/4-BUDH N-terminal" evidence="5">
    <location>
        <begin position="5"/>
        <end position="273"/>
    </location>
</feature>
<keyword evidence="3" id="KW-0560">Oxidoreductase</keyword>
<dbReference type="GO" id="GO:0050660">
    <property type="term" value="F:flavin adenine dinucleotide binding"/>
    <property type="evidence" value="ECO:0007669"/>
    <property type="project" value="InterPro"/>
</dbReference>
<dbReference type="Pfam" id="PF03241">
    <property type="entry name" value="HpaB"/>
    <property type="match status" value="1"/>
</dbReference>
<organism evidence="6">
    <name type="scientific">marine metagenome</name>
    <dbReference type="NCBI Taxonomy" id="408172"/>
    <lineage>
        <taxon>unclassified sequences</taxon>
        <taxon>metagenomes</taxon>
        <taxon>ecological metagenomes</taxon>
    </lineage>
</organism>
<dbReference type="PIRSF" id="PIRSF000331">
    <property type="entry name" value="HpaA_HpaB"/>
    <property type="match status" value="1"/>
</dbReference>
<dbReference type="InterPro" id="IPR009100">
    <property type="entry name" value="AcylCoA_DH/oxidase_NM_dom_sf"/>
</dbReference>
<dbReference type="NCBIfam" id="TIGR02309">
    <property type="entry name" value="HpaB-1"/>
    <property type="match status" value="1"/>
</dbReference>
<dbReference type="SUPFAM" id="SSF47203">
    <property type="entry name" value="Acyl-CoA dehydrogenase C-terminal domain-like"/>
    <property type="match status" value="1"/>
</dbReference>
<feature type="domain" description="HpaB/PvcC/4-BUDH C-terminal" evidence="4">
    <location>
        <begin position="280"/>
        <end position="478"/>
    </location>
</feature>
<dbReference type="AlphaFoldDB" id="A0A381Q0I5"/>
<dbReference type="InterPro" id="IPR046373">
    <property type="entry name" value="Acyl-CoA_Oxase/DH_mid-dom_sf"/>
</dbReference>
<dbReference type="Gene3D" id="1.10.3140.10">
    <property type="entry name" value="4-hydroxybutyryl-coa dehydratase, domain 1"/>
    <property type="match status" value="1"/>
</dbReference>
<dbReference type="SUPFAM" id="SSF56645">
    <property type="entry name" value="Acyl-CoA dehydrogenase NM domain-like"/>
    <property type="match status" value="1"/>
</dbReference>
<evidence type="ECO:0000256" key="1">
    <source>
        <dbReference type="ARBA" id="ARBA00022630"/>
    </source>
</evidence>
<protein>
    <recommendedName>
        <fullName evidence="7">4-hydroxyphenylacetate 3-monooxygenase, oxygenase component</fullName>
    </recommendedName>
</protein>
<evidence type="ECO:0000313" key="6">
    <source>
        <dbReference type="EMBL" id="SUZ72418.1"/>
    </source>
</evidence>
<dbReference type="Gene3D" id="2.40.110.10">
    <property type="entry name" value="Butyryl-CoA Dehydrogenase, subunit A, domain 2"/>
    <property type="match status" value="1"/>
</dbReference>
<dbReference type="InterPro" id="IPR012687">
    <property type="entry name" value="HpaB_Deino-type"/>
</dbReference>
<dbReference type="GO" id="GO:0016712">
    <property type="term" value="F:oxidoreductase activity, acting on paired donors, with incorporation or reduction of molecular oxygen, reduced flavin or flavoprotein as one donor, and incorporation of one atom of oxygen"/>
    <property type="evidence" value="ECO:0007669"/>
    <property type="project" value="InterPro"/>
</dbReference>
<dbReference type="PANTHER" id="PTHR36117:SF3">
    <property type="entry name" value="4-HYDROXYPHENYLACETATE 3-MONOOXYGENASE-RELATED"/>
    <property type="match status" value="1"/>
</dbReference>
<evidence type="ECO:0000256" key="2">
    <source>
        <dbReference type="ARBA" id="ARBA00022827"/>
    </source>
</evidence>
<proteinExistence type="predicted"/>
<dbReference type="EMBL" id="UINC01001150">
    <property type="protein sequence ID" value="SUZ72418.1"/>
    <property type="molecule type" value="Genomic_DNA"/>
</dbReference>
<dbReference type="Gene3D" id="1.20.140.10">
    <property type="entry name" value="Butyryl-CoA Dehydrogenase, subunit A, domain 3"/>
    <property type="match status" value="1"/>
</dbReference>
<dbReference type="GO" id="GO:0016627">
    <property type="term" value="F:oxidoreductase activity, acting on the CH-CH group of donors"/>
    <property type="evidence" value="ECO:0007669"/>
    <property type="project" value="InterPro"/>
</dbReference>
<evidence type="ECO:0008006" key="7">
    <source>
        <dbReference type="Google" id="ProtNLM"/>
    </source>
</evidence>
<keyword evidence="1" id="KW-0285">Flavoprotein</keyword>
<dbReference type="PANTHER" id="PTHR36117">
    <property type="entry name" value="4-HYDROXYPHENYLACETATE 3-MONOOXYGENASE-RELATED"/>
    <property type="match status" value="1"/>
</dbReference>
<sequence>MPARTGKEVIDRLQSRPPHLWLEGQLVEDPTNHPKTRNAVRSLAALYDLQHREDLRDVMTFESPSSGDLVGRSFNVPETKDDLRQRSEMHKIWADASLGHMGRSPDYMNVNVMAAGMAADYFNQVDERFGENIKNYFEFVRENDLALTHALTNPQIDKSKQANELDDPYIALGLVEETSEGILVRGARMLATLPISDEILIFPSTVIQGGDEMRPYALGFSLPNDTPGLRFQCREPLDQGRSHVDHPLGSRFDELDAMVIFDDVIVPWDRVFLIRDVDRANQAYAQTGAVLHMAHQVVNLKISKTEAILGTLQAIIDMIGSGHYPHVQEMVAEVIITLEIMKALKIASEEQASMNEYGVMTPARGPLDAARNHYPTVHKRLMEILQLCSSSGLIMVPSEADWTGERSDDIAKFLQGKNGSAEERLRLFRLAWDMTISGFGGRQSLYERFFFGDPVRMKHALYGVYDRSEYVDRVERFLADDTWPRV</sequence>
<keyword evidence="2" id="KW-0274">FAD</keyword>
<dbReference type="Pfam" id="PF11794">
    <property type="entry name" value="HpaB_N"/>
    <property type="match status" value="1"/>
</dbReference>
<name>A0A381Q0I5_9ZZZZ</name>
<dbReference type="InterPro" id="IPR036250">
    <property type="entry name" value="AcylCo_DH-like_C"/>
</dbReference>
<gene>
    <name evidence="6" type="ORF">METZ01_LOCUS25272</name>
</gene>
<reference evidence="6" key="1">
    <citation type="submission" date="2018-05" db="EMBL/GenBank/DDBJ databases">
        <authorList>
            <person name="Lanie J.A."/>
            <person name="Ng W.-L."/>
            <person name="Kazmierczak K.M."/>
            <person name="Andrzejewski T.M."/>
            <person name="Davidsen T.M."/>
            <person name="Wayne K.J."/>
            <person name="Tettelin H."/>
            <person name="Glass J.I."/>
            <person name="Rusch D."/>
            <person name="Podicherti R."/>
            <person name="Tsui H.-C.T."/>
            <person name="Winkler M.E."/>
        </authorList>
    </citation>
    <scope>NUCLEOTIDE SEQUENCE</scope>
</reference>
<dbReference type="InterPro" id="IPR024719">
    <property type="entry name" value="HpaB/PvcC/4-BUDH_C"/>
</dbReference>
<dbReference type="InterPro" id="IPR024674">
    <property type="entry name" value="HpaB/PvcC/4-BUDH_N"/>
</dbReference>